<dbReference type="PROSITE" id="PS00704">
    <property type="entry name" value="PROK_CO2_ANHYDRASE_1"/>
    <property type="match status" value="1"/>
</dbReference>
<reference evidence="10" key="1">
    <citation type="submission" date="2020-06" db="EMBL/GenBank/DDBJ databases">
        <title>Stable isotope informed genome-resolved metagenomics uncovers potential trophic interactions in rhizosphere soil.</title>
        <authorList>
            <person name="Starr E.P."/>
            <person name="Shi S."/>
            <person name="Blazewicz S.J."/>
            <person name="Koch B.J."/>
            <person name="Probst A.J."/>
            <person name="Hungate B.A."/>
            <person name="Pett-Ridge J."/>
            <person name="Firestone M.K."/>
            <person name="Banfield J.F."/>
        </authorList>
    </citation>
    <scope>NUCLEOTIDE SEQUENCE</scope>
    <source>
        <strain evidence="10">YM_69_17</strain>
    </source>
</reference>
<comment type="cofactor">
    <cofactor evidence="8">
        <name>Zn(2+)</name>
        <dbReference type="ChEBI" id="CHEBI:29105"/>
    </cofactor>
    <text evidence="8">Binds 1 zinc ion per subunit.</text>
</comment>
<dbReference type="Pfam" id="PF00484">
    <property type="entry name" value="Pro_CA"/>
    <property type="match status" value="1"/>
</dbReference>
<evidence type="ECO:0000256" key="8">
    <source>
        <dbReference type="PIRSR" id="PIRSR601765-1"/>
    </source>
</evidence>
<name>A0A952KGS4_9PROT</name>
<evidence type="ECO:0000256" key="4">
    <source>
        <dbReference type="ARBA" id="ARBA00022833"/>
    </source>
</evidence>
<dbReference type="CDD" id="cd03378">
    <property type="entry name" value="beta_CA_cladeC"/>
    <property type="match status" value="1"/>
</dbReference>
<proteinExistence type="inferred from homology"/>
<dbReference type="Gene3D" id="3.40.1050.10">
    <property type="entry name" value="Carbonic anhydrase"/>
    <property type="match status" value="1"/>
</dbReference>
<dbReference type="InterPro" id="IPR006311">
    <property type="entry name" value="TAT_signal"/>
</dbReference>
<evidence type="ECO:0000256" key="2">
    <source>
        <dbReference type="ARBA" id="ARBA00012925"/>
    </source>
</evidence>
<dbReference type="GO" id="GO:0004089">
    <property type="term" value="F:carbonate dehydratase activity"/>
    <property type="evidence" value="ECO:0007669"/>
    <property type="project" value="UniProtKB-EC"/>
</dbReference>
<dbReference type="SMART" id="SM00947">
    <property type="entry name" value="Pro_CA"/>
    <property type="match status" value="1"/>
</dbReference>
<evidence type="ECO:0000256" key="9">
    <source>
        <dbReference type="SAM" id="SignalP"/>
    </source>
</evidence>
<keyword evidence="5" id="KW-0456">Lyase</keyword>
<evidence type="ECO:0000256" key="6">
    <source>
        <dbReference type="ARBA" id="ARBA00024993"/>
    </source>
</evidence>
<keyword evidence="9" id="KW-0732">Signal</keyword>
<organism evidence="10 11">
    <name type="scientific">Inquilinus limosus</name>
    <dbReference type="NCBI Taxonomy" id="171674"/>
    <lineage>
        <taxon>Bacteria</taxon>
        <taxon>Pseudomonadati</taxon>
        <taxon>Pseudomonadota</taxon>
        <taxon>Alphaproteobacteria</taxon>
        <taxon>Rhodospirillales</taxon>
        <taxon>Rhodospirillaceae</taxon>
        <taxon>Inquilinus</taxon>
    </lineage>
</organism>
<evidence type="ECO:0000256" key="3">
    <source>
        <dbReference type="ARBA" id="ARBA00022723"/>
    </source>
</evidence>
<feature type="binding site" evidence="8">
    <location>
        <position position="153"/>
    </location>
    <ligand>
        <name>Zn(2+)</name>
        <dbReference type="ChEBI" id="CHEBI:29105"/>
    </ligand>
</feature>
<evidence type="ECO:0000313" key="10">
    <source>
        <dbReference type="EMBL" id="MBW8729052.1"/>
    </source>
</evidence>
<comment type="function">
    <text evidence="6">Catalyzes the reversible hydration of carbon dioxide to form bicarbonate.</text>
</comment>
<dbReference type="EMBL" id="JAEKLZ010000484">
    <property type="protein sequence ID" value="MBW8729052.1"/>
    <property type="molecule type" value="Genomic_DNA"/>
</dbReference>
<dbReference type="FunFam" id="3.40.1050.10:FF:000006">
    <property type="entry name" value="Carbonic anhydrase"/>
    <property type="match status" value="1"/>
</dbReference>
<comment type="similarity">
    <text evidence="1">Belongs to the beta-class carbonic anhydrase family.</text>
</comment>
<dbReference type="InterPro" id="IPR015892">
    <property type="entry name" value="Carbonic_anhydrase_CS"/>
</dbReference>
<evidence type="ECO:0000313" key="11">
    <source>
        <dbReference type="Proteomes" id="UP000700706"/>
    </source>
</evidence>
<gene>
    <name evidence="10" type="ORF">JF625_28375</name>
</gene>
<dbReference type="InterPro" id="IPR001765">
    <property type="entry name" value="Carbonic_anhydrase"/>
</dbReference>
<comment type="catalytic activity">
    <reaction evidence="7">
        <text>hydrogencarbonate + H(+) = CO2 + H2O</text>
        <dbReference type="Rhea" id="RHEA:10748"/>
        <dbReference type="ChEBI" id="CHEBI:15377"/>
        <dbReference type="ChEBI" id="CHEBI:15378"/>
        <dbReference type="ChEBI" id="CHEBI:16526"/>
        <dbReference type="ChEBI" id="CHEBI:17544"/>
        <dbReference type="EC" id="4.2.1.1"/>
    </reaction>
</comment>
<dbReference type="SUPFAM" id="SSF53056">
    <property type="entry name" value="beta-carbonic anhydrase, cab"/>
    <property type="match status" value="1"/>
</dbReference>
<evidence type="ECO:0000256" key="5">
    <source>
        <dbReference type="ARBA" id="ARBA00023239"/>
    </source>
</evidence>
<keyword evidence="3 8" id="KW-0479">Metal-binding</keyword>
<dbReference type="GO" id="GO:0015976">
    <property type="term" value="P:carbon utilization"/>
    <property type="evidence" value="ECO:0007669"/>
    <property type="project" value="InterPro"/>
</dbReference>
<feature type="signal peptide" evidence="9">
    <location>
        <begin position="1"/>
        <end position="40"/>
    </location>
</feature>
<sequence length="244" mass="24978">MCDRHCSAPADPLPLPISRRGILAGGAALLSAGAALSACAAAPPQSPSNAISADEALKRLLDGNARYVANAPEQKDYSAGRAARVAAQYPFASILSCADSRVAPELAFDQGPGDLFVVRVAGNFLNDDGLASLEYGALILNIPLIMVLGHSNCGAVDATIKVLKDGTKLPGHLPGLVNSIKPAVEAAKAKGGPDLLADAITENVRRNVQLLVTGDPVVSGLVKQGKVKVVGGLYELSTGRVTLV</sequence>
<accession>A0A952KGS4</accession>
<dbReference type="InterPro" id="IPR036874">
    <property type="entry name" value="Carbonic_anhydrase_sf"/>
</dbReference>
<dbReference type="GO" id="GO:0008270">
    <property type="term" value="F:zinc ion binding"/>
    <property type="evidence" value="ECO:0007669"/>
    <property type="project" value="InterPro"/>
</dbReference>
<feature type="binding site" evidence="8">
    <location>
        <position position="97"/>
    </location>
    <ligand>
        <name>Zn(2+)</name>
        <dbReference type="ChEBI" id="CHEBI:29105"/>
    </ligand>
</feature>
<evidence type="ECO:0000256" key="1">
    <source>
        <dbReference type="ARBA" id="ARBA00006217"/>
    </source>
</evidence>
<dbReference type="PANTHER" id="PTHR11002">
    <property type="entry name" value="CARBONIC ANHYDRASE"/>
    <property type="match status" value="1"/>
</dbReference>
<dbReference type="PROSITE" id="PS51318">
    <property type="entry name" value="TAT"/>
    <property type="match status" value="1"/>
</dbReference>
<dbReference type="PANTHER" id="PTHR11002:SF79">
    <property type="entry name" value="CARBONIC ANHYDRASE 2"/>
    <property type="match status" value="1"/>
</dbReference>
<feature type="binding site" evidence="8">
    <location>
        <position position="150"/>
    </location>
    <ligand>
        <name>Zn(2+)</name>
        <dbReference type="ChEBI" id="CHEBI:29105"/>
    </ligand>
</feature>
<comment type="caution">
    <text evidence="10">The sequence shown here is derived from an EMBL/GenBank/DDBJ whole genome shotgun (WGS) entry which is preliminary data.</text>
</comment>
<keyword evidence="4 8" id="KW-0862">Zinc</keyword>
<evidence type="ECO:0000256" key="7">
    <source>
        <dbReference type="ARBA" id="ARBA00048348"/>
    </source>
</evidence>
<dbReference type="Proteomes" id="UP000700706">
    <property type="component" value="Unassembled WGS sequence"/>
</dbReference>
<dbReference type="EC" id="4.2.1.1" evidence="2"/>
<feature type="binding site" evidence="8">
    <location>
        <position position="99"/>
    </location>
    <ligand>
        <name>Zn(2+)</name>
        <dbReference type="ChEBI" id="CHEBI:29105"/>
    </ligand>
</feature>
<dbReference type="AlphaFoldDB" id="A0A952KGS4"/>
<feature type="chain" id="PRO_5037623824" description="carbonic anhydrase" evidence="9">
    <location>
        <begin position="41"/>
        <end position="244"/>
    </location>
</feature>
<protein>
    <recommendedName>
        <fullName evidence="2">carbonic anhydrase</fullName>
        <ecNumber evidence="2">4.2.1.1</ecNumber>
    </recommendedName>
</protein>